<dbReference type="EMBL" id="CAJNJA010072927">
    <property type="protein sequence ID" value="CAE7908145.1"/>
    <property type="molecule type" value="Genomic_DNA"/>
</dbReference>
<proteinExistence type="predicted"/>
<evidence type="ECO:0000313" key="1">
    <source>
        <dbReference type="EMBL" id="CAE7908145.1"/>
    </source>
</evidence>
<feature type="non-terminal residue" evidence="1">
    <location>
        <position position="86"/>
    </location>
</feature>
<organism evidence="1 2">
    <name type="scientific">Symbiodinium necroappetens</name>
    <dbReference type="NCBI Taxonomy" id="1628268"/>
    <lineage>
        <taxon>Eukaryota</taxon>
        <taxon>Sar</taxon>
        <taxon>Alveolata</taxon>
        <taxon>Dinophyceae</taxon>
        <taxon>Suessiales</taxon>
        <taxon>Symbiodiniaceae</taxon>
        <taxon>Symbiodinium</taxon>
    </lineage>
</organism>
<accession>A0A813BKD8</accession>
<name>A0A813BKD8_9DINO</name>
<sequence>HSCAARSGDPPWRGTACNEQACWLVQPPSRLQRAAKTCHRCVAQIALAGEIGHFGRLEGVAQLATSAQGHGRSFLWICKEGGIHIR</sequence>
<gene>
    <name evidence="1" type="ORF">SNEC2469_LOCUS30836</name>
</gene>
<dbReference type="Proteomes" id="UP000601435">
    <property type="component" value="Unassembled WGS sequence"/>
</dbReference>
<comment type="caution">
    <text evidence="1">The sequence shown here is derived from an EMBL/GenBank/DDBJ whole genome shotgun (WGS) entry which is preliminary data.</text>
</comment>
<reference evidence="1" key="1">
    <citation type="submission" date="2021-02" db="EMBL/GenBank/DDBJ databases">
        <authorList>
            <person name="Dougan E. K."/>
            <person name="Rhodes N."/>
            <person name="Thang M."/>
            <person name="Chan C."/>
        </authorList>
    </citation>
    <scope>NUCLEOTIDE SEQUENCE</scope>
</reference>
<evidence type="ECO:0000313" key="2">
    <source>
        <dbReference type="Proteomes" id="UP000601435"/>
    </source>
</evidence>
<protein>
    <submittedName>
        <fullName evidence="1">Uncharacterized protein</fullName>
    </submittedName>
</protein>
<dbReference type="AlphaFoldDB" id="A0A813BKD8"/>
<feature type="non-terminal residue" evidence="1">
    <location>
        <position position="1"/>
    </location>
</feature>
<keyword evidence="2" id="KW-1185">Reference proteome</keyword>